<protein>
    <recommendedName>
        <fullName evidence="3">DNA-binding protein</fullName>
    </recommendedName>
</protein>
<dbReference type="Proteomes" id="UP001501083">
    <property type="component" value="Unassembled WGS sequence"/>
</dbReference>
<evidence type="ECO:0000313" key="1">
    <source>
        <dbReference type="EMBL" id="GAA5072687.1"/>
    </source>
</evidence>
<reference evidence="2" key="1">
    <citation type="journal article" date="2019" name="Int. J. Syst. Evol. Microbiol.">
        <title>The Global Catalogue of Microorganisms (GCM) 10K type strain sequencing project: providing services to taxonomists for standard genome sequencing and annotation.</title>
        <authorList>
            <consortium name="The Broad Institute Genomics Platform"/>
            <consortium name="The Broad Institute Genome Sequencing Center for Infectious Disease"/>
            <person name="Wu L."/>
            <person name="Ma J."/>
        </authorList>
    </citation>
    <scope>NUCLEOTIDE SEQUENCE [LARGE SCALE GENOMIC DNA]</scope>
    <source>
        <strain evidence="2">JCM 19212</strain>
    </source>
</reference>
<evidence type="ECO:0000313" key="2">
    <source>
        <dbReference type="Proteomes" id="UP001501083"/>
    </source>
</evidence>
<accession>A0ABP9L7D7</accession>
<organism evidence="1 2">
    <name type="scientific">Lysobacter panacisoli</name>
    <dbReference type="NCBI Taxonomy" id="1255263"/>
    <lineage>
        <taxon>Bacteria</taxon>
        <taxon>Pseudomonadati</taxon>
        <taxon>Pseudomonadota</taxon>
        <taxon>Gammaproteobacteria</taxon>
        <taxon>Lysobacterales</taxon>
        <taxon>Lysobacteraceae</taxon>
        <taxon>Lysobacter</taxon>
    </lineage>
</organism>
<dbReference type="SUPFAM" id="SSF47413">
    <property type="entry name" value="lambda repressor-like DNA-binding domains"/>
    <property type="match status" value="1"/>
</dbReference>
<evidence type="ECO:0008006" key="3">
    <source>
        <dbReference type="Google" id="ProtNLM"/>
    </source>
</evidence>
<dbReference type="EMBL" id="BAABKY010000002">
    <property type="protein sequence ID" value="GAA5072687.1"/>
    <property type="molecule type" value="Genomic_DNA"/>
</dbReference>
<sequence>MAQYPHKDFARRLHQALDYAAFPTARQRTGSVAEAYSVSRETARKWLSGLSLPELERMLEIAVKQKVSFEWLATGRGTLEGKGLHVREQPSKYDDTEELRLIGLMRKLPRKKRRALIHLLEE</sequence>
<keyword evidence="2" id="KW-1185">Reference proteome</keyword>
<name>A0ABP9L7D7_9GAMM</name>
<proteinExistence type="predicted"/>
<dbReference type="Gene3D" id="1.10.260.40">
    <property type="entry name" value="lambda repressor-like DNA-binding domains"/>
    <property type="match status" value="1"/>
</dbReference>
<comment type="caution">
    <text evidence="1">The sequence shown here is derived from an EMBL/GenBank/DDBJ whole genome shotgun (WGS) entry which is preliminary data.</text>
</comment>
<gene>
    <name evidence="1" type="ORF">GCM10025759_12930</name>
</gene>
<dbReference type="InterPro" id="IPR010982">
    <property type="entry name" value="Lambda_DNA-bd_dom_sf"/>
</dbReference>
<dbReference type="RefSeq" id="WP_158986848.1">
    <property type="nucleotide sequence ID" value="NZ_BAABKY010000002.1"/>
</dbReference>